<keyword evidence="2" id="KW-0472">Membrane</keyword>
<feature type="region of interest" description="Disordered" evidence="1">
    <location>
        <begin position="1"/>
        <end position="29"/>
    </location>
</feature>
<dbReference type="AlphaFoldDB" id="G8NXJ0"/>
<evidence type="ECO:0000313" key="5">
    <source>
        <dbReference type="Proteomes" id="UP000007113"/>
    </source>
</evidence>
<keyword evidence="2" id="KW-0812">Transmembrane</keyword>
<dbReference type="Proteomes" id="UP000007113">
    <property type="component" value="Chromosome"/>
</dbReference>
<proteinExistence type="predicted"/>
<dbReference type="STRING" id="682795.AciX8_4716"/>
<dbReference type="InterPro" id="IPR021994">
    <property type="entry name" value="DUF3592"/>
</dbReference>
<feature type="compositionally biased region" description="Basic and acidic residues" evidence="1">
    <location>
        <begin position="1"/>
        <end position="12"/>
    </location>
</feature>
<evidence type="ECO:0000256" key="1">
    <source>
        <dbReference type="SAM" id="MobiDB-lite"/>
    </source>
</evidence>
<accession>G8NXJ0</accession>
<evidence type="ECO:0000256" key="2">
    <source>
        <dbReference type="SAM" id="Phobius"/>
    </source>
</evidence>
<dbReference type="KEGG" id="gma:AciX8_4716"/>
<dbReference type="HOGENOM" id="CLU_1281697_0_0_0"/>
<evidence type="ECO:0000313" key="4">
    <source>
        <dbReference type="EMBL" id="AEU38985.1"/>
    </source>
</evidence>
<feature type="domain" description="DUF3592" evidence="3">
    <location>
        <begin position="118"/>
        <end position="194"/>
    </location>
</feature>
<dbReference type="eggNOG" id="ENOG5033FNU">
    <property type="taxonomic scope" value="Bacteria"/>
</dbReference>
<gene>
    <name evidence="4" type="ordered locus">AciX8_4716</name>
</gene>
<evidence type="ECO:0000259" key="3">
    <source>
        <dbReference type="Pfam" id="PF12158"/>
    </source>
</evidence>
<keyword evidence="5" id="KW-1185">Reference proteome</keyword>
<reference evidence="4 5" key="1">
    <citation type="submission" date="2011-11" db="EMBL/GenBank/DDBJ databases">
        <title>Complete sequence of Granulicella mallensis MP5ACTX8.</title>
        <authorList>
            <consortium name="US DOE Joint Genome Institute"/>
            <person name="Lucas S."/>
            <person name="Copeland A."/>
            <person name="Lapidus A."/>
            <person name="Cheng J.-F."/>
            <person name="Goodwin L."/>
            <person name="Pitluck S."/>
            <person name="Peters L."/>
            <person name="Lu M."/>
            <person name="Detter J.C."/>
            <person name="Han C."/>
            <person name="Tapia R."/>
            <person name="Land M."/>
            <person name="Hauser L."/>
            <person name="Kyrpides N."/>
            <person name="Ivanova N."/>
            <person name="Mikhailova N."/>
            <person name="Pagani I."/>
            <person name="Rawat S."/>
            <person name="Mannisto M."/>
            <person name="Haggblom M."/>
            <person name="Woyke T."/>
        </authorList>
    </citation>
    <scope>NUCLEOTIDE SEQUENCE [LARGE SCALE GENOMIC DNA]</scope>
    <source>
        <strain evidence="5">ATCC BAA-1857 / DSM 23137 / MP5ACTX8</strain>
    </source>
</reference>
<name>G8NXJ0_GRAMM</name>
<feature type="compositionally biased region" description="Low complexity" evidence="1">
    <location>
        <begin position="16"/>
        <end position="29"/>
    </location>
</feature>
<sequence length="215" mass="24202">MFARCARNDNQKGKSKNNGKCCNNSSDSKNNAGREPYLAHLSSRKQISALFFPQAVKPYFHDLVHVFDGQIRQAPRLIGGIVAGIVLVSGIAWWIVRRLRPSADELERRRCERIAIGGRITDGYLVDARSLDGEESLSPTPEVLFYSYRLAGVTYNCAQDVSRLPERVRGFRLDQAVQVRYDPRNPGNSILVSESWSGLWLRQSSSEPKEQEHPG</sequence>
<dbReference type="Pfam" id="PF12158">
    <property type="entry name" value="DUF3592"/>
    <property type="match status" value="1"/>
</dbReference>
<organism evidence="4 5">
    <name type="scientific">Granulicella mallensis (strain ATCC BAA-1857 / DSM 23137 / MP5ACTX8)</name>
    <dbReference type="NCBI Taxonomy" id="682795"/>
    <lineage>
        <taxon>Bacteria</taxon>
        <taxon>Pseudomonadati</taxon>
        <taxon>Acidobacteriota</taxon>
        <taxon>Terriglobia</taxon>
        <taxon>Terriglobales</taxon>
        <taxon>Acidobacteriaceae</taxon>
        <taxon>Granulicella</taxon>
    </lineage>
</organism>
<dbReference type="EMBL" id="CP003130">
    <property type="protein sequence ID" value="AEU38985.1"/>
    <property type="molecule type" value="Genomic_DNA"/>
</dbReference>
<protein>
    <recommendedName>
        <fullName evidence="3">DUF3592 domain-containing protein</fullName>
    </recommendedName>
</protein>
<feature type="transmembrane region" description="Helical" evidence="2">
    <location>
        <begin position="77"/>
        <end position="96"/>
    </location>
</feature>
<keyword evidence="2" id="KW-1133">Transmembrane helix</keyword>